<dbReference type="GO" id="GO:1904613">
    <property type="term" value="P:cellular response to 2,3,7,8-tetrachlorodibenzodioxine"/>
    <property type="evidence" value="ECO:0007669"/>
    <property type="project" value="UniProtKB-ARBA"/>
</dbReference>
<feature type="region of interest" description="Disordered" evidence="14">
    <location>
        <begin position="1109"/>
        <end position="1133"/>
    </location>
</feature>
<feature type="domain" description="BHLH" evidence="16">
    <location>
        <begin position="1045"/>
        <end position="1098"/>
    </location>
</feature>
<dbReference type="Pfam" id="PF00989">
    <property type="entry name" value="PAS"/>
    <property type="match status" value="1"/>
</dbReference>
<feature type="domain" description="BHLH" evidence="16">
    <location>
        <begin position="25"/>
        <end position="78"/>
    </location>
</feature>
<dbReference type="PROSITE" id="PS50112">
    <property type="entry name" value="PAS"/>
    <property type="match status" value="1"/>
</dbReference>
<evidence type="ECO:0000313" key="18">
    <source>
        <dbReference type="Proteomes" id="UP000438429"/>
    </source>
</evidence>
<dbReference type="SUPFAM" id="SSF55785">
    <property type="entry name" value="PYP-like sensor domain (PAS domain)"/>
    <property type="match status" value="2"/>
</dbReference>
<evidence type="ECO:0000256" key="3">
    <source>
        <dbReference type="ARBA" id="ARBA00015909"/>
    </source>
</evidence>
<feature type="region of interest" description="Disordered" evidence="14">
    <location>
        <begin position="1"/>
        <end position="39"/>
    </location>
</feature>
<dbReference type="GO" id="GO:0000976">
    <property type="term" value="F:transcription cis-regulatory region binding"/>
    <property type="evidence" value="ECO:0007669"/>
    <property type="project" value="TreeGrafter"/>
</dbReference>
<keyword evidence="13" id="KW-0539">Nucleus</keyword>
<dbReference type="GO" id="GO:0006805">
    <property type="term" value="P:xenobiotic metabolic process"/>
    <property type="evidence" value="ECO:0007669"/>
    <property type="project" value="InterPro"/>
</dbReference>
<dbReference type="Proteomes" id="UP000438429">
    <property type="component" value="Unassembled WGS sequence"/>
</dbReference>
<dbReference type="EMBL" id="VEVO01000002">
    <property type="protein sequence ID" value="KAF0045805.1"/>
    <property type="molecule type" value="Genomic_DNA"/>
</dbReference>
<reference evidence="17 18" key="1">
    <citation type="submission" date="2019-06" db="EMBL/GenBank/DDBJ databases">
        <title>Draft genomes of female and male turbot (Scophthalmus maximus).</title>
        <authorList>
            <person name="Xu H."/>
            <person name="Xu X.-W."/>
            <person name="Shao C."/>
            <person name="Chen S."/>
        </authorList>
    </citation>
    <scope>NUCLEOTIDE SEQUENCE [LARGE SCALE GENOMIC DNA]</scope>
    <source>
        <strain evidence="17">Ysfricsl-2016a</strain>
        <tissue evidence="17">Blood</tissue>
    </source>
</reference>
<dbReference type="Gene3D" id="3.30.450.20">
    <property type="entry name" value="PAS domain"/>
    <property type="match status" value="2"/>
</dbReference>
<dbReference type="CDD" id="cd19696">
    <property type="entry name" value="bHLH-PAS_AhR_like"/>
    <property type="match status" value="1"/>
</dbReference>
<dbReference type="GO" id="GO:0034751">
    <property type="term" value="C:aryl hydrocarbon receptor complex"/>
    <property type="evidence" value="ECO:0007669"/>
    <property type="project" value="TreeGrafter"/>
</dbReference>
<dbReference type="InterPro" id="IPR039091">
    <property type="entry name" value="AHR/AHRR"/>
</dbReference>
<dbReference type="InterPro" id="IPR013767">
    <property type="entry name" value="PAS_fold"/>
</dbReference>
<evidence type="ECO:0000259" key="16">
    <source>
        <dbReference type="PROSITE" id="PS50888"/>
    </source>
</evidence>
<organism evidence="17 18">
    <name type="scientific">Scophthalmus maximus</name>
    <name type="common">Turbot</name>
    <name type="synonym">Psetta maxima</name>
    <dbReference type="NCBI Taxonomy" id="52904"/>
    <lineage>
        <taxon>Eukaryota</taxon>
        <taxon>Metazoa</taxon>
        <taxon>Chordata</taxon>
        <taxon>Craniata</taxon>
        <taxon>Vertebrata</taxon>
        <taxon>Euteleostomi</taxon>
        <taxon>Actinopterygii</taxon>
        <taxon>Neopterygii</taxon>
        <taxon>Teleostei</taxon>
        <taxon>Neoteleostei</taxon>
        <taxon>Acanthomorphata</taxon>
        <taxon>Carangaria</taxon>
        <taxon>Pleuronectiformes</taxon>
        <taxon>Pleuronectoidei</taxon>
        <taxon>Scophthalmidae</taxon>
        <taxon>Scophthalmus</taxon>
    </lineage>
</organism>
<dbReference type="Pfam" id="PF08447">
    <property type="entry name" value="PAS_3"/>
    <property type="match status" value="1"/>
</dbReference>
<dbReference type="AlphaFoldDB" id="A0A6A4TKQ7"/>
<keyword evidence="6" id="KW-0677">Repeat</keyword>
<dbReference type="FunFam" id="3.30.450.20:FF:000019">
    <property type="entry name" value="Aryl hydrocarbon receptor 1"/>
    <property type="match status" value="1"/>
</dbReference>
<dbReference type="InterPro" id="IPR011598">
    <property type="entry name" value="bHLH_dom"/>
</dbReference>
<evidence type="ECO:0000256" key="12">
    <source>
        <dbReference type="ARBA" id="ARBA00023163"/>
    </source>
</evidence>
<feature type="region of interest" description="Disordered" evidence="14">
    <location>
        <begin position="1149"/>
        <end position="1188"/>
    </location>
</feature>
<dbReference type="GO" id="GO:0004879">
    <property type="term" value="F:nuclear receptor activity"/>
    <property type="evidence" value="ECO:0007669"/>
    <property type="project" value="TreeGrafter"/>
</dbReference>
<protein>
    <recommendedName>
        <fullName evidence="3">Aryl hydrocarbon receptor</fullName>
    </recommendedName>
</protein>
<evidence type="ECO:0000256" key="5">
    <source>
        <dbReference type="ARBA" id="ARBA00022491"/>
    </source>
</evidence>
<feature type="domain" description="PAS" evidence="15">
    <location>
        <begin position="144"/>
        <end position="207"/>
    </location>
</feature>
<evidence type="ECO:0000256" key="4">
    <source>
        <dbReference type="ARBA" id="ARBA00022490"/>
    </source>
</evidence>
<accession>A0A6A4TKQ7</accession>
<keyword evidence="5" id="KW-0678">Repressor</keyword>
<sequence length="1188" mass="130556">MLPSTALYAAKKRKKPVQKIPKPPPPDGAKSNPSKRHRDRLNGELDKLTSLLPFTEEVRARLDKLSVLRLSVGYLKVKSFFNATMKKGQNGSSWTSEGSLMFGGNVQNTLTPSATTTSTSPLSSIFTSQVTSIDGVGFSEGELLLQALNGFVLAVTAEGYIFYTSPTIQDFLGFHQSDVVHQSVFELIHTDDRALFRRQLHFALKPNLCKSNGTADNPSDQNSAEISSSMITYDPQAIPPENSSFLERNFCCRFRCLLDNSSGFLALNFRGRLKFLHGHNKVSDNGTLVPPQLALFSIATPLQPPSILEIRTKTLIFQTKHKLDFTPMGTDTRGRVVLGYSDTELCTRGSGYHFIHAADMMYCADNHLRMIKTGESGFTVFRLLRKTGMWLWVQANARLIFKGGKPDFIVARQRALTNEEGEEQLHLRRLQLPFNFTTGEALLYDTTPTVDIPDACSTPKQRKMDDVSVSPNSLLGCMLRQDQSVYCEHNTNTINSLNDAAFEDTHAMVNVPGDVWQNPSPKPVGNLIKSEAMVQDMMETLQQILGDGNVVDSLDIEPDELKSWETTLLRMSTNTSDVSEDLNDILSNDILSFVEEQLQKEGGLKLPDQLDDVPAPLSTLDLQSQGLDQAAEQSFGWPLEPQNQLIPNIGQMMNGQPTAVLETMKLTHMDLPQLSSPALNGPTLQQISSQLLPASVGLCNIDTPVTFNPSLTDSCPQTQNDPRTLPVTAKENNLGAFRPTNQLNAIQMQNQVQMRMPSLPIGLQDQSAERKLNPVFTFQGNRWSSSVPNSNQVNNFVQTYTQNISNQSGFIADPPSSSYLQGHIPLQTQNNENQRQSWPLEQQQQVMSGSRLNQMAGLQRNPPPGAVAPQTTVNGRPMFWTPETPAIPFPAQQALEPPPPLATSSSCMFGNATSSVHVNGLQLSQVPCRKQMNTAVSNRIISKPSCFYQGLPGGRSVQGMSAIPNPDEAVLSCQTTGGLDLNGLLVQQQQYLNFTEQTEGENRLRPCLTPTDPFETLKGQSVAIFKNISIANTSRKKGVWVKPTPAEGAKSNPSKRHRDRLNSELDRLAGLLPFAEDVISSLDKLSILRLSVSFLRTKNFFSVALKNQLSNGKGKSSDRSGDGKMAASADRPVPEGELLLQVVALKNQLSNGKGKSSDRSGDGKMAASADRPVPEGELLLQKSRQLIP</sequence>
<keyword evidence="12" id="KW-0804">Transcription</keyword>
<dbReference type="PANTHER" id="PTHR10649:SF17">
    <property type="entry name" value="ARYL HYDROCARBON RECEPTOR 2"/>
    <property type="match status" value="1"/>
</dbReference>
<dbReference type="SMART" id="SM00353">
    <property type="entry name" value="HLH"/>
    <property type="match status" value="2"/>
</dbReference>
<dbReference type="Gene3D" id="4.10.280.10">
    <property type="entry name" value="Helix-loop-helix DNA-binding domain"/>
    <property type="match status" value="2"/>
</dbReference>
<name>A0A6A4TKQ7_SCOMX</name>
<feature type="region of interest" description="Disordered" evidence="14">
    <location>
        <begin position="1039"/>
        <end position="1059"/>
    </location>
</feature>
<evidence type="ECO:0000256" key="10">
    <source>
        <dbReference type="ARBA" id="ARBA00023125"/>
    </source>
</evidence>
<dbReference type="InterPro" id="IPR013655">
    <property type="entry name" value="PAS_fold_3"/>
</dbReference>
<dbReference type="FunFam" id="4.10.280.10:FF:000024">
    <property type="entry name" value="Aryl hydrocarbon receptor 2"/>
    <property type="match status" value="2"/>
</dbReference>
<keyword evidence="7" id="KW-0013">ADP-ribosylation</keyword>
<keyword evidence="9" id="KW-0090">Biological rhythms</keyword>
<dbReference type="GO" id="GO:0046983">
    <property type="term" value="F:protein dimerization activity"/>
    <property type="evidence" value="ECO:0007669"/>
    <property type="project" value="InterPro"/>
</dbReference>
<evidence type="ECO:0000313" key="17">
    <source>
        <dbReference type="EMBL" id="KAF0045805.1"/>
    </source>
</evidence>
<dbReference type="GO" id="GO:0048511">
    <property type="term" value="P:rhythmic process"/>
    <property type="evidence" value="ECO:0007669"/>
    <property type="project" value="UniProtKB-KW"/>
</dbReference>
<keyword evidence="11" id="KW-0010">Activator</keyword>
<dbReference type="CDD" id="cd00130">
    <property type="entry name" value="PAS"/>
    <property type="match status" value="2"/>
</dbReference>
<evidence type="ECO:0000256" key="8">
    <source>
        <dbReference type="ARBA" id="ARBA00023015"/>
    </source>
</evidence>
<dbReference type="SUPFAM" id="SSF47459">
    <property type="entry name" value="HLH, helix-loop-helix DNA-binding domain"/>
    <property type="match status" value="1"/>
</dbReference>
<dbReference type="FunFam" id="3.30.450.20:FF:000035">
    <property type="entry name" value="Aryl hydrocarbon receptor"/>
    <property type="match status" value="1"/>
</dbReference>
<keyword evidence="10" id="KW-0238">DNA-binding</keyword>
<evidence type="ECO:0000256" key="2">
    <source>
        <dbReference type="ARBA" id="ARBA00004496"/>
    </source>
</evidence>
<evidence type="ECO:0000256" key="7">
    <source>
        <dbReference type="ARBA" id="ARBA00022765"/>
    </source>
</evidence>
<keyword evidence="8" id="KW-0805">Transcription regulation</keyword>
<evidence type="ECO:0000256" key="6">
    <source>
        <dbReference type="ARBA" id="ARBA00022737"/>
    </source>
</evidence>
<evidence type="ECO:0000256" key="11">
    <source>
        <dbReference type="ARBA" id="ARBA00023159"/>
    </source>
</evidence>
<comment type="subcellular location">
    <subcellularLocation>
        <location evidence="2">Cytoplasm</location>
    </subcellularLocation>
    <subcellularLocation>
        <location evidence="1">Nucleus</location>
    </subcellularLocation>
</comment>
<evidence type="ECO:0000256" key="14">
    <source>
        <dbReference type="SAM" id="MobiDB-lite"/>
    </source>
</evidence>
<evidence type="ECO:0000256" key="9">
    <source>
        <dbReference type="ARBA" id="ARBA00023108"/>
    </source>
</evidence>
<gene>
    <name evidence="17" type="ORF">F2P81_002334</name>
</gene>
<comment type="caution">
    <text evidence="17">The sequence shown here is derived from an EMBL/GenBank/DDBJ whole genome shotgun (WGS) entry which is preliminary data.</text>
</comment>
<dbReference type="GO" id="GO:0005634">
    <property type="term" value="C:nucleus"/>
    <property type="evidence" value="ECO:0007669"/>
    <property type="project" value="UniProtKB-SubCell"/>
</dbReference>
<dbReference type="InterPro" id="IPR035965">
    <property type="entry name" value="PAS-like_dom_sf"/>
</dbReference>
<dbReference type="GO" id="GO:0005737">
    <property type="term" value="C:cytoplasm"/>
    <property type="evidence" value="ECO:0007669"/>
    <property type="project" value="UniProtKB-SubCell"/>
</dbReference>
<proteinExistence type="predicted"/>
<dbReference type="Pfam" id="PF00010">
    <property type="entry name" value="HLH"/>
    <property type="match status" value="1"/>
</dbReference>
<dbReference type="InterPro" id="IPR000014">
    <property type="entry name" value="PAS"/>
</dbReference>
<keyword evidence="4" id="KW-0963">Cytoplasm</keyword>
<dbReference type="PANTHER" id="PTHR10649">
    <property type="entry name" value="ARYL HYDROCARBON RECEPTOR"/>
    <property type="match status" value="1"/>
</dbReference>
<dbReference type="PROSITE" id="PS50888">
    <property type="entry name" value="BHLH"/>
    <property type="match status" value="2"/>
</dbReference>
<dbReference type="InterPro" id="IPR036638">
    <property type="entry name" value="HLH_DNA-bd_sf"/>
</dbReference>
<evidence type="ECO:0000256" key="1">
    <source>
        <dbReference type="ARBA" id="ARBA00004123"/>
    </source>
</evidence>
<evidence type="ECO:0000256" key="13">
    <source>
        <dbReference type="ARBA" id="ARBA00023242"/>
    </source>
</evidence>
<dbReference type="SMART" id="SM00091">
    <property type="entry name" value="PAS"/>
    <property type="match status" value="2"/>
</dbReference>
<evidence type="ECO:0000259" key="15">
    <source>
        <dbReference type="PROSITE" id="PS50112"/>
    </source>
</evidence>